<protein>
    <submittedName>
        <fullName evidence="2">Uncharacterized protein</fullName>
    </submittedName>
</protein>
<dbReference type="STRING" id="1434232.MAIT1_00711"/>
<sequence length="129" mass="14359">MKAQWYVEDLVDQDITNWSQLDRGARHQLAHLILADYSTDERDDLIRDCLVEGNMELVFMSLGEPYRQTAAAAFMEGRISCLVNAVRPAAEALFEAVLAQQAKQFALPTPPHEPTHGADKKSDSDTEAA</sequence>
<feature type="compositionally biased region" description="Basic and acidic residues" evidence="1">
    <location>
        <begin position="113"/>
        <end position="129"/>
    </location>
</feature>
<dbReference type="AlphaFoldDB" id="A0A1Y2K0H4"/>
<dbReference type="Proteomes" id="UP000194003">
    <property type="component" value="Unassembled WGS sequence"/>
</dbReference>
<organism evidence="2 3">
    <name type="scientific">Magnetofaba australis IT-1</name>
    <dbReference type="NCBI Taxonomy" id="1434232"/>
    <lineage>
        <taxon>Bacteria</taxon>
        <taxon>Pseudomonadati</taxon>
        <taxon>Pseudomonadota</taxon>
        <taxon>Magnetococcia</taxon>
        <taxon>Magnetococcales</taxon>
        <taxon>Magnetococcaceae</taxon>
        <taxon>Magnetofaba</taxon>
    </lineage>
</organism>
<feature type="region of interest" description="Disordered" evidence="1">
    <location>
        <begin position="105"/>
        <end position="129"/>
    </location>
</feature>
<dbReference type="RefSeq" id="WP_143814977.1">
    <property type="nucleotide sequence ID" value="NZ_LVJN01000021.1"/>
</dbReference>
<dbReference type="EMBL" id="LVJN01000021">
    <property type="protein sequence ID" value="OSM00243.1"/>
    <property type="molecule type" value="Genomic_DNA"/>
</dbReference>
<accession>A0A1Y2K0H4</accession>
<gene>
    <name evidence="2" type="ORF">MAIT1_00711</name>
</gene>
<comment type="caution">
    <text evidence="2">The sequence shown here is derived from an EMBL/GenBank/DDBJ whole genome shotgun (WGS) entry which is preliminary data.</text>
</comment>
<evidence type="ECO:0000313" key="2">
    <source>
        <dbReference type="EMBL" id="OSM00243.1"/>
    </source>
</evidence>
<evidence type="ECO:0000256" key="1">
    <source>
        <dbReference type="SAM" id="MobiDB-lite"/>
    </source>
</evidence>
<evidence type="ECO:0000313" key="3">
    <source>
        <dbReference type="Proteomes" id="UP000194003"/>
    </source>
</evidence>
<keyword evidence="3" id="KW-1185">Reference proteome</keyword>
<name>A0A1Y2K0H4_9PROT</name>
<reference evidence="2 3" key="1">
    <citation type="journal article" date="2016" name="BMC Genomics">
        <title>Combined genomic and structural analyses of a cultured magnetotactic bacterium reveals its niche adaptation to a dynamic environment.</title>
        <authorList>
            <person name="Araujo A.C."/>
            <person name="Morillo V."/>
            <person name="Cypriano J."/>
            <person name="Teixeira L.C."/>
            <person name="Leao P."/>
            <person name="Lyra S."/>
            <person name="Almeida L.G."/>
            <person name="Bazylinski D.A."/>
            <person name="Vasconcellos A.T."/>
            <person name="Abreu F."/>
            <person name="Lins U."/>
        </authorList>
    </citation>
    <scope>NUCLEOTIDE SEQUENCE [LARGE SCALE GENOMIC DNA]</scope>
    <source>
        <strain evidence="2 3">IT-1</strain>
    </source>
</reference>
<proteinExistence type="predicted"/>